<feature type="transmembrane region" description="Helical" evidence="7">
    <location>
        <begin position="57"/>
        <end position="78"/>
    </location>
</feature>
<feature type="transmembrane region" description="Helical" evidence="7">
    <location>
        <begin position="201"/>
        <end position="221"/>
    </location>
</feature>
<keyword evidence="8" id="KW-0560">Oxidoreductase</keyword>
<evidence type="ECO:0000256" key="3">
    <source>
        <dbReference type="ARBA" id="ARBA00022475"/>
    </source>
</evidence>
<keyword evidence="4 7" id="KW-0812">Transmembrane</keyword>
<dbReference type="RefSeq" id="WP_217066477.1">
    <property type="nucleotide sequence ID" value="NZ_JAHQCS010000096.1"/>
</dbReference>
<comment type="similarity">
    <text evidence="2">Belongs to the cytochrome ubiquinol oxidase subunit 2 family.</text>
</comment>
<dbReference type="InterPro" id="IPR003317">
    <property type="entry name" value="Cyt-d_oxidase_su2"/>
</dbReference>
<feature type="transmembrane region" description="Helical" evidence="7">
    <location>
        <begin position="117"/>
        <end position="142"/>
    </location>
</feature>
<dbReference type="EMBL" id="JAHQCS010000096">
    <property type="protein sequence ID" value="MBU9712291.1"/>
    <property type="molecule type" value="Genomic_DNA"/>
</dbReference>
<keyword evidence="9" id="KW-1185">Reference proteome</keyword>
<feature type="transmembrane region" description="Helical" evidence="7">
    <location>
        <begin position="310"/>
        <end position="332"/>
    </location>
</feature>
<protein>
    <submittedName>
        <fullName evidence="8">Cytochrome d ubiquinol oxidase subunit II</fullName>
        <ecNumber evidence="8">1.10.3.-</ecNumber>
    </submittedName>
</protein>
<name>A0ABS6JF40_9BACI</name>
<evidence type="ECO:0000313" key="9">
    <source>
        <dbReference type="Proteomes" id="UP000784880"/>
    </source>
</evidence>
<proteinExistence type="inferred from homology"/>
<dbReference type="EC" id="1.10.3.-" evidence="8"/>
<evidence type="ECO:0000256" key="5">
    <source>
        <dbReference type="ARBA" id="ARBA00022989"/>
    </source>
</evidence>
<dbReference type="Proteomes" id="UP000784880">
    <property type="component" value="Unassembled WGS sequence"/>
</dbReference>
<accession>A0ABS6JF40</accession>
<evidence type="ECO:0000313" key="8">
    <source>
        <dbReference type="EMBL" id="MBU9712291.1"/>
    </source>
</evidence>
<evidence type="ECO:0000256" key="1">
    <source>
        <dbReference type="ARBA" id="ARBA00004651"/>
    </source>
</evidence>
<dbReference type="Pfam" id="PF02322">
    <property type="entry name" value="Cyt_bd_oxida_II"/>
    <property type="match status" value="1"/>
</dbReference>
<gene>
    <name evidence="8" type="ORF">KS419_11115</name>
</gene>
<comment type="subcellular location">
    <subcellularLocation>
        <location evidence="1">Cell membrane</location>
        <topology evidence="1">Multi-pass membrane protein</topology>
    </subcellularLocation>
</comment>
<organism evidence="8 9">
    <name type="scientific">Evansella tamaricis</name>
    <dbReference type="NCBI Taxonomy" id="2069301"/>
    <lineage>
        <taxon>Bacteria</taxon>
        <taxon>Bacillati</taxon>
        <taxon>Bacillota</taxon>
        <taxon>Bacilli</taxon>
        <taxon>Bacillales</taxon>
        <taxon>Bacillaceae</taxon>
        <taxon>Evansella</taxon>
    </lineage>
</organism>
<sequence length="342" mass="38866">MHEAYVAISIIWLFLFLYAIGGAIDFGAGFWAMYYYERKDTTAANFANLYLSPSWEVTNVFLVLFVVALAGFFPGAAFALGSLMIVPVSLVLILLTIRSAFMVYSYSVQKYTKLLRYISGITGLLIPALMLTVLPIIIGGFIEIVGNRHYILFDKVLTSPTVYAHIGFGLSSQLFLSSLFLSDYAREANSNKTYEEYRGKAIMFGPIMLSFAVAATLTLMPEAMWMVENMARQWELFALSMFAFSIGYSALFWPSKKVRIGQPRVAVILIIVQYALASFAYGWAHMPYIVYPELTIFEGLTNLAMYQSLLWGYIVMMAILIPLFIWFWRLFLKDKRYITSEK</sequence>
<feature type="transmembrane region" description="Helical" evidence="7">
    <location>
        <begin position="265"/>
        <end position="284"/>
    </location>
</feature>
<evidence type="ECO:0000256" key="2">
    <source>
        <dbReference type="ARBA" id="ARBA00007543"/>
    </source>
</evidence>
<comment type="caution">
    <text evidence="8">The sequence shown here is derived from an EMBL/GenBank/DDBJ whole genome shotgun (WGS) entry which is preliminary data.</text>
</comment>
<reference evidence="8 9" key="1">
    <citation type="submission" date="2021-06" db="EMBL/GenBank/DDBJ databases">
        <title>Bacillus sp. RD4P76, an endophyte from a halophyte.</title>
        <authorList>
            <person name="Sun J.-Q."/>
        </authorList>
    </citation>
    <scope>NUCLEOTIDE SEQUENCE [LARGE SCALE GENOMIC DNA]</scope>
    <source>
        <strain evidence="8 9">CGMCC 1.15917</strain>
    </source>
</reference>
<feature type="transmembrane region" description="Helical" evidence="7">
    <location>
        <begin position="84"/>
        <end position="105"/>
    </location>
</feature>
<evidence type="ECO:0000256" key="4">
    <source>
        <dbReference type="ARBA" id="ARBA00022692"/>
    </source>
</evidence>
<keyword evidence="5 7" id="KW-1133">Transmembrane helix</keyword>
<evidence type="ECO:0000256" key="7">
    <source>
        <dbReference type="SAM" id="Phobius"/>
    </source>
</evidence>
<feature type="transmembrane region" description="Helical" evidence="7">
    <location>
        <begin position="162"/>
        <end position="181"/>
    </location>
</feature>
<dbReference type="GO" id="GO:0016491">
    <property type="term" value="F:oxidoreductase activity"/>
    <property type="evidence" value="ECO:0007669"/>
    <property type="project" value="UniProtKB-KW"/>
</dbReference>
<feature type="transmembrane region" description="Helical" evidence="7">
    <location>
        <begin position="6"/>
        <end position="36"/>
    </location>
</feature>
<evidence type="ECO:0000256" key="6">
    <source>
        <dbReference type="ARBA" id="ARBA00023136"/>
    </source>
</evidence>
<keyword evidence="6 7" id="KW-0472">Membrane</keyword>
<keyword evidence="3" id="KW-1003">Cell membrane</keyword>
<feature type="transmembrane region" description="Helical" evidence="7">
    <location>
        <begin position="233"/>
        <end position="253"/>
    </location>
</feature>